<evidence type="ECO:0000313" key="7">
    <source>
        <dbReference type="EnsemblMetazoa" id="CLYHEMP010331.1"/>
    </source>
</evidence>
<dbReference type="PANTHER" id="PTHR15350">
    <property type="entry name" value="COP9 SIGNALOSOME COMPLEX SUBUNIT 7/DENDRITIC CELL PROTEIN GA17"/>
    <property type="match status" value="1"/>
</dbReference>
<dbReference type="InterPro" id="IPR000717">
    <property type="entry name" value="PCI_dom"/>
</dbReference>
<comment type="subunit">
    <text evidence="5">Component of the eukaryotic translation initiation factor 3 (eIF-3) complex.</text>
</comment>
<keyword evidence="8" id="KW-1185">Reference proteome</keyword>
<keyword evidence="2 5" id="KW-0963">Cytoplasm</keyword>
<proteinExistence type="inferred from homology"/>
<dbReference type="SMART" id="SM00088">
    <property type="entry name" value="PINT"/>
    <property type="match status" value="1"/>
</dbReference>
<feature type="domain" description="PCI" evidence="6">
    <location>
        <begin position="178"/>
        <end position="340"/>
    </location>
</feature>
<dbReference type="Pfam" id="PF01399">
    <property type="entry name" value="PCI"/>
    <property type="match status" value="1"/>
</dbReference>
<dbReference type="GO" id="GO:0071541">
    <property type="term" value="C:eukaryotic translation initiation factor 3 complex, eIF3m"/>
    <property type="evidence" value="ECO:0007669"/>
    <property type="project" value="UniProtKB-UniRule"/>
</dbReference>
<keyword evidence="3 5" id="KW-0396">Initiation factor</keyword>
<evidence type="ECO:0000256" key="1">
    <source>
        <dbReference type="ARBA" id="ARBA00008482"/>
    </source>
</evidence>
<evidence type="ECO:0000259" key="6">
    <source>
        <dbReference type="PROSITE" id="PS50250"/>
    </source>
</evidence>
<evidence type="ECO:0000256" key="5">
    <source>
        <dbReference type="HAMAP-Rule" id="MF_03012"/>
    </source>
</evidence>
<sequence>MESSLPVFIDIPEKEQANEIRQYLISAGADLTSTSKENILEEVSCLLDACDNWLKSAADADLEALMNSFIYLILFCSFDEKLTRKFCTKVTDVGASQSNALLRINILKNLFTALPATSGLRFDTYLGQVNLASKFGLTDDIETQLKVVDDWLNKWNVIIENRRTCYRDLHGALKDQQKSEEATRVILKLLSTYDESSATQAKEDAEKCVLDFIGKQDVFIMDHLLKLKPVEILAGQPIHKLLEILVSGQLSDYKEFYNANKEFVDKSGLVHDHIIEKMRILTMLSLAINNKEISFAQIKESLHLDEDDIEDFVIDFVKSGLAHAKIDQINEKIVIRSTSRRTFGKGEWEELQDRLQIWLDNLSLIKTSMEQVVKHGHGG</sequence>
<dbReference type="GO" id="GO:0016282">
    <property type="term" value="C:eukaryotic 43S preinitiation complex"/>
    <property type="evidence" value="ECO:0007669"/>
    <property type="project" value="UniProtKB-UniRule"/>
</dbReference>
<dbReference type="GeneID" id="136809633"/>
<comment type="similarity">
    <text evidence="5">Belongs to the eIF-3 subunit M family.</text>
</comment>
<evidence type="ECO:0000256" key="2">
    <source>
        <dbReference type="ARBA" id="ARBA00022490"/>
    </source>
</evidence>
<comment type="similarity">
    <text evidence="1">Belongs to the CSN7/EIF3M family. CSN7 subfamily.</text>
</comment>
<accession>A0A7M5V2T7</accession>
<dbReference type="Proteomes" id="UP000594262">
    <property type="component" value="Unplaced"/>
</dbReference>
<reference evidence="7" key="1">
    <citation type="submission" date="2021-01" db="UniProtKB">
        <authorList>
            <consortium name="EnsemblMetazoa"/>
        </authorList>
    </citation>
    <scope>IDENTIFICATION</scope>
</reference>
<dbReference type="OrthoDB" id="10267031at2759"/>
<dbReference type="GO" id="GO:0003743">
    <property type="term" value="F:translation initiation factor activity"/>
    <property type="evidence" value="ECO:0007669"/>
    <property type="project" value="UniProtKB-UniRule"/>
</dbReference>
<dbReference type="SUPFAM" id="SSF46785">
    <property type="entry name" value="Winged helix' DNA-binding domain"/>
    <property type="match status" value="1"/>
</dbReference>
<dbReference type="GO" id="GO:0033290">
    <property type="term" value="C:eukaryotic 48S preinitiation complex"/>
    <property type="evidence" value="ECO:0007669"/>
    <property type="project" value="UniProtKB-UniRule"/>
</dbReference>
<dbReference type="RefSeq" id="XP_066922280.1">
    <property type="nucleotide sequence ID" value="XM_067066179.1"/>
</dbReference>
<dbReference type="InterPro" id="IPR040750">
    <property type="entry name" value="eIF3m_C_helix"/>
</dbReference>
<keyword evidence="4 5" id="KW-0648">Protein biosynthesis</keyword>
<dbReference type="AlphaFoldDB" id="A0A7M5V2T7"/>
<dbReference type="HAMAP" id="MF_03012">
    <property type="entry name" value="eIF3m"/>
    <property type="match status" value="1"/>
</dbReference>
<evidence type="ECO:0000256" key="4">
    <source>
        <dbReference type="ARBA" id="ARBA00022917"/>
    </source>
</evidence>
<evidence type="ECO:0000256" key="3">
    <source>
        <dbReference type="ARBA" id="ARBA00022540"/>
    </source>
</evidence>
<organism evidence="7 8">
    <name type="scientific">Clytia hemisphaerica</name>
    <dbReference type="NCBI Taxonomy" id="252671"/>
    <lineage>
        <taxon>Eukaryota</taxon>
        <taxon>Metazoa</taxon>
        <taxon>Cnidaria</taxon>
        <taxon>Hydrozoa</taxon>
        <taxon>Hydroidolina</taxon>
        <taxon>Leptothecata</taxon>
        <taxon>Obeliida</taxon>
        <taxon>Clytiidae</taxon>
        <taxon>Clytia</taxon>
    </lineage>
</organism>
<dbReference type="Pfam" id="PF18005">
    <property type="entry name" value="eIF3m_C_helix"/>
    <property type="match status" value="1"/>
</dbReference>
<dbReference type="EnsemblMetazoa" id="CLYHEMT010331.1">
    <property type="protein sequence ID" value="CLYHEMP010331.1"/>
    <property type="gene ID" value="CLYHEMG010331"/>
</dbReference>
<name>A0A7M5V2T7_9CNID</name>
<protein>
    <recommendedName>
        <fullName evidence="5">Eukaryotic translation initiation factor 3 subunit M</fullName>
        <shortName evidence="5">eIF3m</shortName>
    </recommendedName>
</protein>
<dbReference type="GO" id="GO:0001732">
    <property type="term" value="P:formation of cytoplasmic translation initiation complex"/>
    <property type="evidence" value="ECO:0007669"/>
    <property type="project" value="UniProtKB-UniRule"/>
</dbReference>
<dbReference type="PROSITE" id="PS50250">
    <property type="entry name" value="PCI"/>
    <property type="match status" value="1"/>
</dbReference>
<dbReference type="InterPro" id="IPR036390">
    <property type="entry name" value="WH_DNA-bd_sf"/>
</dbReference>
<evidence type="ECO:0000313" key="8">
    <source>
        <dbReference type="Proteomes" id="UP000594262"/>
    </source>
</evidence>
<comment type="subcellular location">
    <subcellularLocation>
        <location evidence="5">Cytoplasm</location>
    </subcellularLocation>
</comment>
<dbReference type="InterPro" id="IPR027528">
    <property type="entry name" value="eIF3m"/>
</dbReference>
<dbReference type="InterPro" id="IPR045237">
    <property type="entry name" value="COPS7/eIF3m"/>
</dbReference>
<dbReference type="PANTHER" id="PTHR15350:SF2">
    <property type="entry name" value="EUKARYOTIC TRANSLATION INITIATION FACTOR 3 SUBUNIT M"/>
    <property type="match status" value="1"/>
</dbReference>
<comment type="function">
    <text evidence="5">Component of the eukaryotic translation initiation factor 3 (eIF-3) complex, which is involved in protein synthesis of a specialized repertoire of mRNAs and, together with other initiation factors, stimulates binding of mRNA and methionyl-tRNAi to the 40S ribosome. The eIF-3 complex specifically targets and initiates translation of a subset of mRNAs involved in cell proliferation.</text>
</comment>